<feature type="compositionally biased region" description="Polar residues" evidence="1">
    <location>
        <begin position="267"/>
        <end position="276"/>
    </location>
</feature>
<reference evidence="3" key="2">
    <citation type="submission" date="2025-08" db="UniProtKB">
        <authorList>
            <consortium name="RefSeq"/>
        </authorList>
    </citation>
    <scope>IDENTIFICATION</scope>
    <source>
        <tissue evidence="3">Leaf</tissue>
    </source>
</reference>
<proteinExistence type="predicted"/>
<organism evidence="2 3">
    <name type="scientific">Ananas comosus</name>
    <name type="common">Pineapple</name>
    <name type="synonym">Ananas ananas</name>
    <dbReference type="NCBI Taxonomy" id="4615"/>
    <lineage>
        <taxon>Eukaryota</taxon>
        <taxon>Viridiplantae</taxon>
        <taxon>Streptophyta</taxon>
        <taxon>Embryophyta</taxon>
        <taxon>Tracheophyta</taxon>
        <taxon>Spermatophyta</taxon>
        <taxon>Magnoliopsida</taxon>
        <taxon>Liliopsida</taxon>
        <taxon>Poales</taxon>
        <taxon>Bromeliaceae</taxon>
        <taxon>Bromelioideae</taxon>
        <taxon>Ananas</taxon>
    </lineage>
</organism>
<name>A0A6P5F7J6_ANACO</name>
<evidence type="ECO:0000313" key="3">
    <source>
        <dbReference type="RefSeq" id="XP_020092156.1"/>
    </source>
</evidence>
<dbReference type="Proteomes" id="UP000515123">
    <property type="component" value="Linkage group 7"/>
</dbReference>
<evidence type="ECO:0000313" key="2">
    <source>
        <dbReference type="Proteomes" id="UP000515123"/>
    </source>
</evidence>
<dbReference type="AlphaFoldDB" id="A0A6P5F7J6"/>
<evidence type="ECO:0000256" key="1">
    <source>
        <dbReference type="SAM" id="MobiDB-lite"/>
    </source>
</evidence>
<feature type="compositionally biased region" description="Polar residues" evidence="1">
    <location>
        <begin position="32"/>
        <end position="44"/>
    </location>
</feature>
<accession>A0A6P5F7J6</accession>
<sequence>MAFVSQRGCGSNRYKGRGRGHNFNSRGRGFPETTQGGRSGGYQSTPPPGADRATLTSSTSNNPWTCQICKKRGHDALRCLFRFDNNYQSDDIPRGLAALHITDVHDDEWHPDTGANAHITDKPGNLTNLVPYSESDSVMVGNGTSLPITHVGTGSFGNVLLIKANPAYAKYRDKPFPAYNSIAFLCGSTVATGHYGMLSETMQPPTVVSSSSSSPSEAGTGGNETGGQCRSSPSPTPPLGQPAVGGYASGSGHSSAGKRPRSPPPSAQTRKQCTSSARRKKKSDLGAEALVEMVEIGKQKLEIAREMINIAKASQSTISLIDVCMSRVFNLVSRTDIRAIAAGMSLRAESDRQLFMTLNDELALVWIDLQIEGTSTFACQQQILRHFAMCCLLEV</sequence>
<gene>
    <name evidence="3" type="primary">LOC109712805</name>
</gene>
<dbReference type="RefSeq" id="XP_020092156.1">
    <property type="nucleotide sequence ID" value="XM_020236567.1"/>
</dbReference>
<feature type="region of interest" description="Disordered" evidence="1">
    <location>
        <begin position="1"/>
        <end position="59"/>
    </location>
</feature>
<dbReference type="GeneID" id="109712805"/>
<reference evidence="2" key="1">
    <citation type="journal article" date="2015" name="Nat. Genet.">
        <title>The pineapple genome and the evolution of CAM photosynthesis.</title>
        <authorList>
            <person name="Ming R."/>
            <person name="VanBuren R."/>
            <person name="Wai C.M."/>
            <person name="Tang H."/>
            <person name="Schatz M.C."/>
            <person name="Bowers J.E."/>
            <person name="Lyons E."/>
            <person name="Wang M.L."/>
            <person name="Chen J."/>
            <person name="Biggers E."/>
            <person name="Zhang J."/>
            <person name="Huang L."/>
            <person name="Zhang L."/>
            <person name="Miao W."/>
            <person name="Zhang J."/>
            <person name="Ye Z."/>
            <person name="Miao C."/>
            <person name="Lin Z."/>
            <person name="Wang H."/>
            <person name="Zhou H."/>
            <person name="Yim W.C."/>
            <person name="Priest H.D."/>
            <person name="Zheng C."/>
            <person name="Woodhouse M."/>
            <person name="Edger P.P."/>
            <person name="Guyot R."/>
            <person name="Guo H.B."/>
            <person name="Guo H."/>
            <person name="Zheng G."/>
            <person name="Singh R."/>
            <person name="Sharma A."/>
            <person name="Min X."/>
            <person name="Zheng Y."/>
            <person name="Lee H."/>
            <person name="Gurtowski J."/>
            <person name="Sedlazeck F.J."/>
            <person name="Harkess A."/>
            <person name="McKain M.R."/>
            <person name="Liao Z."/>
            <person name="Fang J."/>
            <person name="Liu J."/>
            <person name="Zhang X."/>
            <person name="Zhang Q."/>
            <person name="Hu W."/>
            <person name="Qin Y."/>
            <person name="Wang K."/>
            <person name="Chen L.Y."/>
            <person name="Shirley N."/>
            <person name="Lin Y.R."/>
            <person name="Liu L.Y."/>
            <person name="Hernandez A.G."/>
            <person name="Wright C.L."/>
            <person name="Bulone V."/>
            <person name="Tuskan G.A."/>
            <person name="Heath K."/>
            <person name="Zee F."/>
            <person name="Moore P.H."/>
            <person name="Sunkar R."/>
            <person name="Leebens-Mack J.H."/>
            <person name="Mockler T."/>
            <person name="Bennetzen J.L."/>
            <person name="Freeling M."/>
            <person name="Sankoff D."/>
            <person name="Paterson A.H."/>
            <person name="Zhu X."/>
            <person name="Yang X."/>
            <person name="Smith J.A."/>
            <person name="Cushman J.C."/>
            <person name="Paull R.E."/>
            <person name="Yu Q."/>
        </authorList>
    </citation>
    <scope>NUCLEOTIDE SEQUENCE [LARGE SCALE GENOMIC DNA]</scope>
    <source>
        <strain evidence="2">cv. F153</strain>
    </source>
</reference>
<dbReference type="OrthoDB" id="689502at2759"/>
<protein>
    <submittedName>
        <fullName evidence="3">Uncharacterized protein LOC109712805</fullName>
    </submittedName>
</protein>
<keyword evidence="2" id="KW-1185">Reference proteome</keyword>
<feature type="region of interest" description="Disordered" evidence="1">
    <location>
        <begin position="202"/>
        <end position="284"/>
    </location>
</feature>
<feature type="compositionally biased region" description="Low complexity" evidence="1">
    <location>
        <begin position="244"/>
        <end position="255"/>
    </location>
</feature>